<dbReference type="PROSITE" id="PS52016">
    <property type="entry name" value="TONB_DEPENDENT_REC_3"/>
    <property type="match status" value="1"/>
</dbReference>
<dbReference type="RefSeq" id="WP_090247487.1">
    <property type="nucleotide sequence ID" value="NZ_FPAS01000001.1"/>
</dbReference>
<name>A0A1I6YYA0_9FLAO</name>
<dbReference type="AlphaFoldDB" id="A0A1I6YYA0"/>
<keyword evidence="3 8" id="KW-1134">Transmembrane beta strand</keyword>
<dbReference type="Gene3D" id="2.170.130.10">
    <property type="entry name" value="TonB-dependent receptor, plug domain"/>
    <property type="match status" value="1"/>
</dbReference>
<dbReference type="InterPro" id="IPR037066">
    <property type="entry name" value="Plug_dom_sf"/>
</dbReference>
<keyword evidence="6 8" id="KW-0472">Membrane</keyword>
<dbReference type="GO" id="GO:0044718">
    <property type="term" value="P:siderophore transmembrane transport"/>
    <property type="evidence" value="ECO:0007669"/>
    <property type="project" value="TreeGrafter"/>
</dbReference>
<dbReference type="GO" id="GO:0015344">
    <property type="term" value="F:siderophore uptake transmembrane transporter activity"/>
    <property type="evidence" value="ECO:0007669"/>
    <property type="project" value="TreeGrafter"/>
</dbReference>
<evidence type="ECO:0000256" key="4">
    <source>
        <dbReference type="ARBA" id="ARBA00022692"/>
    </source>
</evidence>
<evidence type="ECO:0000259" key="10">
    <source>
        <dbReference type="Pfam" id="PF07715"/>
    </source>
</evidence>
<feature type="signal peptide" evidence="9">
    <location>
        <begin position="1"/>
        <end position="18"/>
    </location>
</feature>
<keyword evidence="12" id="KW-1185">Reference proteome</keyword>
<evidence type="ECO:0000256" key="1">
    <source>
        <dbReference type="ARBA" id="ARBA00004571"/>
    </source>
</evidence>
<comment type="subcellular location">
    <subcellularLocation>
        <location evidence="1 8">Cell outer membrane</location>
        <topology evidence="1 8">Multi-pass membrane protein</topology>
    </subcellularLocation>
</comment>
<comment type="similarity">
    <text evidence="8">Belongs to the TonB-dependent receptor family.</text>
</comment>
<dbReference type="GO" id="GO:0009279">
    <property type="term" value="C:cell outer membrane"/>
    <property type="evidence" value="ECO:0007669"/>
    <property type="project" value="UniProtKB-SubCell"/>
</dbReference>
<dbReference type="InterPro" id="IPR039426">
    <property type="entry name" value="TonB-dep_rcpt-like"/>
</dbReference>
<dbReference type="PANTHER" id="PTHR30069">
    <property type="entry name" value="TONB-DEPENDENT OUTER MEMBRANE RECEPTOR"/>
    <property type="match status" value="1"/>
</dbReference>
<dbReference type="Pfam" id="PF07715">
    <property type="entry name" value="Plug"/>
    <property type="match status" value="1"/>
</dbReference>
<keyword evidence="4 8" id="KW-0812">Transmembrane</keyword>
<dbReference type="OrthoDB" id="9762903at2"/>
<evidence type="ECO:0000256" key="8">
    <source>
        <dbReference type="PROSITE-ProRule" id="PRU01360"/>
    </source>
</evidence>
<dbReference type="InterPro" id="IPR036942">
    <property type="entry name" value="Beta-barrel_TonB_sf"/>
</dbReference>
<keyword evidence="5 9" id="KW-0732">Signal</keyword>
<evidence type="ECO:0000313" key="11">
    <source>
        <dbReference type="EMBL" id="SFT55473.1"/>
    </source>
</evidence>
<protein>
    <submittedName>
        <fullName evidence="11">Outer membrane cobalamin receptor protein</fullName>
    </submittedName>
</protein>
<dbReference type="PANTHER" id="PTHR30069:SF29">
    <property type="entry name" value="HEMOGLOBIN AND HEMOGLOBIN-HAPTOGLOBIN-BINDING PROTEIN 1-RELATED"/>
    <property type="match status" value="1"/>
</dbReference>
<dbReference type="EMBL" id="FPAS01000001">
    <property type="protein sequence ID" value="SFT55473.1"/>
    <property type="molecule type" value="Genomic_DNA"/>
</dbReference>
<evidence type="ECO:0000313" key="12">
    <source>
        <dbReference type="Proteomes" id="UP000236454"/>
    </source>
</evidence>
<evidence type="ECO:0000256" key="6">
    <source>
        <dbReference type="ARBA" id="ARBA00023136"/>
    </source>
</evidence>
<dbReference type="SUPFAM" id="SSF56935">
    <property type="entry name" value="Porins"/>
    <property type="match status" value="1"/>
</dbReference>
<gene>
    <name evidence="11" type="ORF">SAMN05216474_1289</name>
</gene>
<dbReference type="InterPro" id="IPR012910">
    <property type="entry name" value="Plug_dom"/>
</dbReference>
<dbReference type="STRING" id="477690.SAMN05216474_1289"/>
<evidence type="ECO:0000256" key="3">
    <source>
        <dbReference type="ARBA" id="ARBA00022452"/>
    </source>
</evidence>
<keyword evidence="2 8" id="KW-0813">Transport</keyword>
<feature type="chain" id="PRO_5014996922" evidence="9">
    <location>
        <begin position="19"/>
        <end position="663"/>
    </location>
</feature>
<evidence type="ECO:0000256" key="2">
    <source>
        <dbReference type="ARBA" id="ARBA00022448"/>
    </source>
</evidence>
<keyword evidence="11" id="KW-0675">Receptor</keyword>
<evidence type="ECO:0000256" key="5">
    <source>
        <dbReference type="ARBA" id="ARBA00022729"/>
    </source>
</evidence>
<feature type="domain" description="TonB-dependent receptor plug" evidence="10">
    <location>
        <begin position="43"/>
        <end position="123"/>
    </location>
</feature>
<organism evidence="11 12">
    <name type="scientific">Lishizhenia tianjinensis</name>
    <dbReference type="NCBI Taxonomy" id="477690"/>
    <lineage>
        <taxon>Bacteria</taxon>
        <taxon>Pseudomonadati</taxon>
        <taxon>Bacteroidota</taxon>
        <taxon>Flavobacteriia</taxon>
        <taxon>Flavobacteriales</taxon>
        <taxon>Crocinitomicaceae</taxon>
        <taxon>Lishizhenia</taxon>
    </lineage>
</organism>
<evidence type="ECO:0000256" key="9">
    <source>
        <dbReference type="SAM" id="SignalP"/>
    </source>
</evidence>
<accession>A0A1I6YYA0</accession>
<sequence length="663" mass="75491">MKIISTILLIFCSSVLWSQDDSTGVKTFNEVQIIRPVIPEEPQRFTTEDIERLQPLDLGSMLQSIPSVSIKNYGDVGGLKTLSYRGMGAQHNVLMVNGFAVANAQTGMADYSQVPVENVSYIEHDVFGRSNILPTVGAALQGNVVSILTKGRQLNYTKQSVLASYGISSFGQHDIFALYKRKLKKGAFGIDVNQRFYRGNYTYNFQTSGIDVEGVRENNAYQSSFVNFNYIRNWEKNYVYKVFEVFGGYTNIANELPGAVLLYAIANDEELNSEKGYVNLSYKSYNKRVKAWNIRSRSYASFQLDKNQYLDPTYFNAAGFLEHNYQNFSHYYGHYAKALKGDRFTLNWGGEFENNLLNSNREDFATPNRLMAKGLMAGEVKYTKYIVKGSLGGRYILEQNRGNNTWRNPIFAFTPEVLVDRPFLIGNVGAFLWYQRSFRLPNFNELYYSQIGNIALDPEKVNQLNLGVKWHSKNSVGNAYGQEFNANAFGNLIEDKILAIPTKNLFIWSMQNVGQVGSIGGDVSYVYRKKFRNNKFMQLNANYTYQRVVDLSEKGSATYRHQIAYIPEHSANFSGTFEYRNFGMTHSLNYIGARYALNQNIPQNKVAAYMTYDINLSLDLRGNSKLPLRVNGGIKNVGGKNYQYVKSFVLQGRSFYLKLIYEI</sequence>
<dbReference type="Gene3D" id="2.40.170.20">
    <property type="entry name" value="TonB-dependent receptor, beta-barrel domain"/>
    <property type="match status" value="1"/>
</dbReference>
<proteinExistence type="inferred from homology"/>
<reference evidence="11 12" key="1">
    <citation type="submission" date="2016-10" db="EMBL/GenBank/DDBJ databases">
        <authorList>
            <person name="de Groot N.N."/>
        </authorList>
    </citation>
    <scope>NUCLEOTIDE SEQUENCE [LARGE SCALE GENOMIC DNA]</scope>
    <source>
        <strain evidence="11 12">CGMCC 1.7005</strain>
    </source>
</reference>
<dbReference type="Proteomes" id="UP000236454">
    <property type="component" value="Unassembled WGS sequence"/>
</dbReference>
<keyword evidence="7 8" id="KW-0998">Cell outer membrane</keyword>
<evidence type="ECO:0000256" key="7">
    <source>
        <dbReference type="ARBA" id="ARBA00023237"/>
    </source>
</evidence>